<evidence type="ECO:0008006" key="3">
    <source>
        <dbReference type="Google" id="ProtNLM"/>
    </source>
</evidence>
<dbReference type="OrthoDB" id="2117972at2759"/>
<proteinExistence type="predicted"/>
<dbReference type="AlphaFoldDB" id="A0A0B7N3H8"/>
<evidence type="ECO:0000313" key="2">
    <source>
        <dbReference type="Proteomes" id="UP000054107"/>
    </source>
</evidence>
<dbReference type="Proteomes" id="UP000054107">
    <property type="component" value="Unassembled WGS sequence"/>
</dbReference>
<keyword evidence="2" id="KW-1185">Reference proteome</keyword>
<accession>A0A0B7N3H8</accession>
<organism evidence="1 2">
    <name type="scientific">Parasitella parasitica</name>
    <dbReference type="NCBI Taxonomy" id="35722"/>
    <lineage>
        <taxon>Eukaryota</taxon>
        <taxon>Fungi</taxon>
        <taxon>Fungi incertae sedis</taxon>
        <taxon>Mucoromycota</taxon>
        <taxon>Mucoromycotina</taxon>
        <taxon>Mucoromycetes</taxon>
        <taxon>Mucorales</taxon>
        <taxon>Mucorineae</taxon>
        <taxon>Mucoraceae</taxon>
        <taxon>Parasitella</taxon>
    </lineage>
</organism>
<name>A0A0B7N3H8_9FUNG</name>
<dbReference type="SUPFAM" id="SSF52047">
    <property type="entry name" value="RNI-like"/>
    <property type="match status" value="1"/>
</dbReference>
<evidence type="ECO:0000313" key="1">
    <source>
        <dbReference type="EMBL" id="CEP09634.1"/>
    </source>
</evidence>
<gene>
    <name evidence="1" type="primary">PARPA_03184.1 scaffold 7172</name>
</gene>
<sequence length="534" mass="62614">MLQICNEVLFQIFDYLTASDKEICIRVYEQLLFNKYFQEYKSRRNQVHRLRISLYGNASHVNGILALPEQFQHLREFVYRHNKDDRNESDISKIVIDERVAQHWQGITTFHIDDKYLVSSKLLQYGGFCNLVELGVRFGGSERSELKCNALIQYLSNAPKLKILNLDHGKMSIGHFYQLHCNAQQLEVLSFHDMDLASRDVNKQERLIASSNTLTELRLLQCSQEFNESMLGRTEYSNLKILQVHISEIHDEKYGEDQLIEFVSHCQYLQNYDVSIYPITPAIVKAMDASGIKLKELTILSLYDMNPLNQVGCLRASNQICSILKMTIDYSYYQKYKKIQFRKLFNHLKGFPNLKHLNMVVISDNHFPSLPFDVLLTKCRNLETLELKYWRIQIGFKLFNRSVIIPRRKFTTKLKALVLHEVIDSDNSIKFISTTCPGLSKLTIFPKYNGYFPNIHFPNHNFASIKVDRPDRSIYHSNAYYYQVTDEKGTKWYKMLNGIQEKTFEEFPTISEKNRMFSLTYKNCTTLQLGDTYI</sequence>
<dbReference type="Gene3D" id="3.80.10.10">
    <property type="entry name" value="Ribonuclease Inhibitor"/>
    <property type="match status" value="1"/>
</dbReference>
<protein>
    <recommendedName>
        <fullName evidence="3">F-box domain-containing protein</fullName>
    </recommendedName>
</protein>
<dbReference type="InterPro" id="IPR032675">
    <property type="entry name" value="LRR_dom_sf"/>
</dbReference>
<dbReference type="EMBL" id="LN722152">
    <property type="protein sequence ID" value="CEP09634.1"/>
    <property type="molecule type" value="Genomic_DNA"/>
</dbReference>
<reference evidence="1 2" key="1">
    <citation type="submission" date="2014-09" db="EMBL/GenBank/DDBJ databases">
        <authorList>
            <person name="Ellenberger Sabrina"/>
        </authorList>
    </citation>
    <scope>NUCLEOTIDE SEQUENCE [LARGE SCALE GENOMIC DNA]</scope>
    <source>
        <strain evidence="1 2">CBS 412.66</strain>
    </source>
</reference>